<reference evidence="1" key="1">
    <citation type="submission" date="2019-12" db="EMBL/GenBank/DDBJ databases">
        <title>High-Quality draft genome sequences of three cyanobacteria isolated from the limestone walls of the Old Cathedral of Coimbra.</title>
        <authorList>
            <person name="Tiago I."/>
            <person name="Soares F."/>
            <person name="Portugal A."/>
        </authorList>
    </citation>
    <scope>NUCLEOTIDE SEQUENCE</scope>
    <source>
        <strain evidence="1">A</strain>
    </source>
</reference>
<organism evidence="1 2">
    <name type="scientific">Myxacorys almedinensis A</name>
    <dbReference type="NCBI Taxonomy" id="2690445"/>
    <lineage>
        <taxon>Bacteria</taxon>
        <taxon>Bacillati</taxon>
        <taxon>Cyanobacteriota</taxon>
        <taxon>Cyanophyceae</taxon>
        <taxon>Leptolyngbyales</taxon>
        <taxon>Leptolyngbyaceae</taxon>
        <taxon>Myxacorys</taxon>
        <taxon>Myxacorys almedinensis</taxon>
    </lineage>
</organism>
<keyword evidence="2" id="KW-1185">Reference proteome</keyword>
<proteinExistence type="predicted"/>
<evidence type="ECO:0000313" key="2">
    <source>
        <dbReference type="Proteomes" id="UP000646053"/>
    </source>
</evidence>
<gene>
    <name evidence="1" type="ORF">GS601_06120</name>
</gene>
<evidence type="ECO:0000313" key="1">
    <source>
        <dbReference type="EMBL" id="NDJ16869.1"/>
    </source>
</evidence>
<dbReference type="AlphaFoldDB" id="A0A8J7YZE2"/>
<protein>
    <submittedName>
        <fullName evidence="1">Uncharacterized protein</fullName>
    </submittedName>
</protein>
<dbReference type="EMBL" id="WVIE01000005">
    <property type="protein sequence ID" value="NDJ16869.1"/>
    <property type="molecule type" value="Genomic_DNA"/>
</dbReference>
<dbReference type="RefSeq" id="WP_162422377.1">
    <property type="nucleotide sequence ID" value="NZ_WVIE01000005.1"/>
</dbReference>
<sequence>MPQAIELCRKYTAITGSADGTAIATFPGAKEGCPNWQVSNRLPDCVPTVRELRSVNDPAAYRADA</sequence>
<accession>A0A8J7YZE2</accession>
<name>A0A8J7YZE2_9CYAN</name>
<comment type="caution">
    <text evidence="1">The sequence shown here is derived from an EMBL/GenBank/DDBJ whole genome shotgun (WGS) entry which is preliminary data.</text>
</comment>
<dbReference type="Proteomes" id="UP000646053">
    <property type="component" value="Unassembled WGS sequence"/>
</dbReference>